<reference evidence="3" key="1">
    <citation type="submission" date="2016-10" db="EMBL/GenBank/DDBJ databases">
        <authorList>
            <person name="Varghese N."/>
            <person name="Submissions S."/>
        </authorList>
    </citation>
    <scope>NUCLEOTIDE SEQUENCE [LARGE SCALE GENOMIC DNA]</scope>
    <source>
        <strain evidence="3">CBMB127</strain>
    </source>
</reference>
<name>A0A1G9CMU7_9PROT</name>
<dbReference type="Proteomes" id="UP000198629">
    <property type="component" value="Unassembled WGS sequence"/>
</dbReference>
<dbReference type="AlphaFoldDB" id="A0A1G9CMU7"/>
<evidence type="ECO:0000313" key="3">
    <source>
        <dbReference type="Proteomes" id="UP000198629"/>
    </source>
</evidence>
<sequence>MSRKFKEIDPNEFANANDIDKTTIKGEMRKLYSEIDRKLKEGGWSAKDVVTWFSARGLPVSVELFRVYLRDLDKEHGYKRSTNEYVNPTESQLGNSSVTTLTSTSATQPFKAGINNITNRPTAGESPKISSPADLKKARSQEVNLDDYEE</sequence>
<protein>
    <submittedName>
        <fullName evidence="2">Uncharacterized protein</fullName>
    </submittedName>
</protein>
<dbReference type="RefSeq" id="WP_091471567.1">
    <property type="nucleotide sequence ID" value="NZ_FNFX01000003.1"/>
</dbReference>
<feature type="region of interest" description="Disordered" evidence="1">
    <location>
        <begin position="80"/>
        <end position="150"/>
    </location>
</feature>
<evidence type="ECO:0000313" key="2">
    <source>
        <dbReference type="EMBL" id="SDK52909.1"/>
    </source>
</evidence>
<accession>A0A1G9CMU7</accession>
<organism evidence="2 3">
    <name type="scientific">Methylophilus rhizosphaerae</name>
    <dbReference type="NCBI Taxonomy" id="492660"/>
    <lineage>
        <taxon>Bacteria</taxon>
        <taxon>Pseudomonadati</taxon>
        <taxon>Pseudomonadota</taxon>
        <taxon>Betaproteobacteria</taxon>
        <taxon>Nitrosomonadales</taxon>
        <taxon>Methylophilaceae</taxon>
        <taxon>Methylophilus</taxon>
    </lineage>
</organism>
<feature type="compositionally biased region" description="Low complexity" evidence="1">
    <location>
        <begin position="96"/>
        <end position="107"/>
    </location>
</feature>
<feature type="compositionally biased region" description="Polar residues" evidence="1">
    <location>
        <begin position="83"/>
        <end position="95"/>
    </location>
</feature>
<keyword evidence="3" id="KW-1185">Reference proteome</keyword>
<dbReference type="EMBL" id="FNFX01000003">
    <property type="protein sequence ID" value="SDK52909.1"/>
    <property type="molecule type" value="Genomic_DNA"/>
</dbReference>
<gene>
    <name evidence="2" type="ORF">SAMN05192566_1537</name>
</gene>
<evidence type="ECO:0000256" key="1">
    <source>
        <dbReference type="SAM" id="MobiDB-lite"/>
    </source>
</evidence>
<dbReference type="STRING" id="492660.SAMN05192566_1537"/>
<proteinExistence type="predicted"/>